<feature type="compositionally biased region" description="Acidic residues" evidence="1">
    <location>
        <begin position="69"/>
        <end position="80"/>
    </location>
</feature>
<sequence>MTNTTPSYGDMATEDNDAYFDRLAIAAEVLHQVREELRTLIREEVQRALREELTTGSLAVSRSNRYDTNDNDSINDEENNGDIGRREGEIGPFALIPRAGLVSSDPSHGSRTGCLDFLRRQGSLGEPSNSTGLASMLGWDW</sequence>
<protein>
    <submittedName>
        <fullName evidence="2">Uncharacterized protein</fullName>
    </submittedName>
</protein>
<dbReference type="AlphaFoldDB" id="A0A420YKI4"/>
<name>A0A420YKI4_9PEZI</name>
<dbReference type="EMBL" id="QVQW01000005">
    <property type="protein sequence ID" value="RKU48380.1"/>
    <property type="molecule type" value="Genomic_DNA"/>
</dbReference>
<evidence type="ECO:0000313" key="2">
    <source>
        <dbReference type="EMBL" id="RKU48380.1"/>
    </source>
</evidence>
<evidence type="ECO:0000313" key="3">
    <source>
        <dbReference type="Proteomes" id="UP000275385"/>
    </source>
</evidence>
<organism evidence="2 3">
    <name type="scientific">Coniochaeta pulveracea</name>
    <dbReference type="NCBI Taxonomy" id="177199"/>
    <lineage>
        <taxon>Eukaryota</taxon>
        <taxon>Fungi</taxon>
        <taxon>Dikarya</taxon>
        <taxon>Ascomycota</taxon>
        <taxon>Pezizomycotina</taxon>
        <taxon>Sordariomycetes</taxon>
        <taxon>Sordariomycetidae</taxon>
        <taxon>Coniochaetales</taxon>
        <taxon>Coniochaetaceae</taxon>
        <taxon>Coniochaeta</taxon>
    </lineage>
</organism>
<evidence type="ECO:0000256" key="1">
    <source>
        <dbReference type="SAM" id="MobiDB-lite"/>
    </source>
</evidence>
<feature type="region of interest" description="Disordered" evidence="1">
    <location>
        <begin position="58"/>
        <end position="88"/>
    </location>
</feature>
<accession>A0A420YKI4</accession>
<comment type="caution">
    <text evidence="2">The sequence shown here is derived from an EMBL/GenBank/DDBJ whole genome shotgun (WGS) entry which is preliminary data.</text>
</comment>
<keyword evidence="3" id="KW-1185">Reference proteome</keyword>
<gene>
    <name evidence="2" type="ORF">DL546_009158</name>
</gene>
<dbReference type="Proteomes" id="UP000275385">
    <property type="component" value="Unassembled WGS sequence"/>
</dbReference>
<reference evidence="2 3" key="1">
    <citation type="submission" date="2018-08" db="EMBL/GenBank/DDBJ databases">
        <title>Draft genome of the lignicolous fungus Coniochaeta pulveracea.</title>
        <authorList>
            <person name="Borstlap C.J."/>
            <person name="De Witt R.N."/>
            <person name="Botha A."/>
            <person name="Volschenk H."/>
        </authorList>
    </citation>
    <scope>NUCLEOTIDE SEQUENCE [LARGE SCALE GENOMIC DNA]</scope>
    <source>
        <strain evidence="2 3">CAB683</strain>
    </source>
</reference>
<proteinExistence type="predicted"/>